<evidence type="ECO:0000313" key="2">
    <source>
        <dbReference type="Proteomes" id="UP000532121"/>
    </source>
</evidence>
<dbReference type="EMBL" id="JABASA010000022">
    <property type="protein sequence ID" value="NMD49791.1"/>
    <property type="molecule type" value="Genomic_DNA"/>
</dbReference>
<accession>A0A7X9LEH8</accession>
<organism evidence="1 2">
    <name type="scientific">Streptococcus ratti</name>
    <dbReference type="NCBI Taxonomy" id="1341"/>
    <lineage>
        <taxon>Bacteria</taxon>
        <taxon>Bacillati</taxon>
        <taxon>Bacillota</taxon>
        <taxon>Bacilli</taxon>
        <taxon>Lactobacillales</taxon>
        <taxon>Streptococcaceae</taxon>
        <taxon>Streptococcus</taxon>
    </lineage>
</organism>
<sequence length="41" mass="4702">MRVEALKRIQNDLAECMANLQFEIYIVNAEEKVVLDSNFSG</sequence>
<name>A0A7X9LEH8_STRRT</name>
<dbReference type="Proteomes" id="UP000532121">
    <property type="component" value="Unassembled WGS sequence"/>
</dbReference>
<gene>
    <name evidence="1" type="ORF">HHO37_08980</name>
</gene>
<reference evidence="1 2" key="1">
    <citation type="submission" date="2020-04" db="EMBL/GenBank/DDBJ databases">
        <title>MicrobeNet Type strains.</title>
        <authorList>
            <person name="Nicholson A.C."/>
        </authorList>
    </citation>
    <scope>NUCLEOTIDE SEQUENCE [LARGE SCALE GENOMIC DNA]</scope>
    <source>
        <strain evidence="1 2">DSM 22768</strain>
    </source>
</reference>
<dbReference type="AlphaFoldDB" id="A0A7X9LEH8"/>
<proteinExistence type="predicted"/>
<evidence type="ECO:0000313" key="1">
    <source>
        <dbReference type="EMBL" id="NMD49791.1"/>
    </source>
</evidence>
<comment type="caution">
    <text evidence="1">The sequence shown here is derived from an EMBL/GenBank/DDBJ whole genome shotgun (WGS) entry which is preliminary data.</text>
</comment>
<protein>
    <submittedName>
        <fullName evidence="1">Transcriptional regulator</fullName>
    </submittedName>
</protein>